<keyword evidence="4" id="KW-1185">Reference proteome</keyword>
<dbReference type="OrthoDB" id="9803476at2"/>
<comment type="similarity">
    <text evidence="1">Belongs to the AHA1 family.</text>
</comment>
<dbReference type="AlphaFoldDB" id="A0A317PQ44"/>
<comment type="caution">
    <text evidence="3">The sequence shown here is derived from an EMBL/GenBank/DDBJ whole genome shotgun (WGS) entry which is preliminary data.</text>
</comment>
<proteinExistence type="inferred from homology"/>
<dbReference type="CDD" id="cd07814">
    <property type="entry name" value="SRPBCC_CalC_Aha1-like"/>
    <property type="match status" value="1"/>
</dbReference>
<evidence type="ECO:0000256" key="1">
    <source>
        <dbReference type="ARBA" id="ARBA00006817"/>
    </source>
</evidence>
<name>A0A317PQ44_9HYPH</name>
<dbReference type="InterPro" id="IPR023393">
    <property type="entry name" value="START-like_dom_sf"/>
</dbReference>
<evidence type="ECO:0000313" key="4">
    <source>
        <dbReference type="Proteomes" id="UP000246352"/>
    </source>
</evidence>
<accession>A0A317PQ44</accession>
<sequence length="143" mass="16169">MTGTLPETRTVVVERDFAHPPEKLWRALSEPHLIAEWLMGNDFRPEIGHRFNLQGDWGGAIDCEVIAVEPGRTLSYSWNHVHDDPDYDLTSVVAFTLTPTPAGTRLRMEQSGFRPGQKRAYGGARAGWPRFLDRLDQLLVRTG</sequence>
<dbReference type="InterPro" id="IPR013538">
    <property type="entry name" value="ASHA1/2-like_C"/>
</dbReference>
<evidence type="ECO:0000259" key="2">
    <source>
        <dbReference type="Pfam" id="PF08327"/>
    </source>
</evidence>
<evidence type="ECO:0000313" key="3">
    <source>
        <dbReference type="EMBL" id="PWW02058.1"/>
    </source>
</evidence>
<dbReference type="SUPFAM" id="SSF55961">
    <property type="entry name" value="Bet v1-like"/>
    <property type="match status" value="1"/>
</dbReference>
<dbReference type="Pfam" id="PF08327">
    <property type="entry name" value="AHSA1"/>
    <property type="match status" value="1"/>
</dbReference>
<reference evidence="3 4" key="1">
    <citation type="submission" date="2018-05" db="EMBL/GenBank/DDBJ databases">
        <title>Genomic Encyclopedia of Type Strains, Phase IV (KMG-IV): sequencing the most valuable type-strain genomes for metagenomic binning, comparative biology and taxonomic classification.</title>
        <authorList>
            <person name="Goeker M."/>
        </authorList>
    </citation>
    <scope>NUCLEOTIDE SEQUENCE [LARGE SCALE GENOMIC DNA]</scope>
    <source>
        <strain evidence="3 4">DSM 16791</strain>
    </source>
</reference>
<gene>
    <name evidence="3" type="ORF">DFR52_102724</name>
</gene>
<organism evidence="3 4">
    <name type="scientific">Hoeflea marina</name>
    <dbReference type="NCBI Taxonomy" id="274592"/>
    <lineage>
        <taxon>Bacteria</taxon>
        <taxon>Pseudomonadati</taxon>
        <taxon>Pseudomonadota</taxon>
        <taxon>Alphaproteobacteria</taxon>
        <taxon>Hyphomicrobiales</taxon>
        <taxon>Rhizobiaceae</taxon>
        <taxon>Hoeflea</taxon>
    </lineage>
</organism>
<protein>
    <submittedName>
        <fullName evidence="3">Uncharacterized protein YndB with AHSA1/START domain</fullName>
    </submittedName>
</protein>
<dbReference type="Gene3D" id="3.30.530.20">
    <property type="match status" value="1"/>
</dbReference>
<dbReference type="EMBL" id="QGTR01000002">
    <property type="protein sequence ID" value="PWW02058.1"/>
    <property type="molecule type" value="Genomic_DNA"/>
</dbReference>
<dbReference type="RefSeq" id="WP_110031783.1">
    <property type="nucleotide sequence ID" value="NZ_QGTR01000002.1"/>
</dbReference>
<feature type="domain" description="Activator of Hsp90 ATPase homologue 1/2-like C-terminal" evidence="2">
    <location>
        <begin position="19"/>
        <end position="139"/>
    </location>
</feature>
<dbReference type="Proteomes" id="UP000246352">
    <property type="component" value="Unassembled WGS sequence"/>
</dbReference>